<dbReference type="EMBL" id="JAAMPJ010000015">
    <property type="protein sequence ID" value="NGY65290.1"/>
    <property type="molecule type" value="Genomic_DNA"/>
</dbReference>
<gene>
    <name evidence="1" type="ORF">G7043_40990</name>
</gene>
<protein>
    <submittedName>
        <fullName evidence="1">Uncharacterized protein</fullName>
    </submittedName>
</protein>
<keyword evidence="2" id="KW-1185">Reference proteome</keyword>
<name>A0A7C9RXL2_9PSEU</name>
<proteinExistence type="predicted"/>
<reference evidence="1 2" key="1">
    <citation type="submission" date="2020-03" db="EMBL/GenBank/DDBJ databases">
        <title>Isolation and identification of active actinomycetes.</title>
        <authorList>
            <person name="Sun X."/>
        </authorList>
    </citation>
    <scope>NUCLEOTIDE SEQUENCE [LARGE SCALE GENOMIC DNA]</scope>
    <source>
        <strain evidence="1 2">NEAU-D13</strain>
    </source>
</reference>
<dbReference type="Proteomes" id="UP000481360">
    <property type="component" value="Unassembled WGS sequence"/>
</dbReference>
<evidence type="ECO:0000313" key="1">
    <source>
        <dbReference type="EMBL" id="NGY65290.1"/>
    </source>
</evidence>
<organism evidence="1 2">
    <name type="scientific">Lentzea alba</name>
    <dbReference type="NCBI Taxonomy" id="2714351"/>
    <lineage>
        <taxon>Bacteria</taxon>
        <taxon>Bacillati</taxon>
        <taxon>Actinomycetota</taxon>
        <taxon>Actinomycetes</taxon>
        <taxon>Pseudonocardiales</taxon>
        <taxon>Pseudonocardiaceae</taxon>
        <taxon>Lentzea</taxon>
    </lineage>
</organism>
<comment type="caution">
    <text evidence="1">The sequence shown here is derived from an EMBL/GenBank/DDBJ whole genome shotgun (WGS) entry which is preliminary data.</text>
</comment>
<evidence type="ECO:0000313" key="2">
    <source>
        <dbReference type="Proteomes" id="UP000481360"/>
    </source>
</evidence>
<dbReference type="AlphaFoldDB" id="A0A7C9RXL2"/>
<accession>A0A7C9RXL2</accession>
<sequence length="155" mass="16688">MSHGRRSRALRAGISAALTVLAVLGLVLVGNGAASAASRWRIVLVNEGLPANAGSVKLDFPRDPQTGLGGSFACFAFPDFRPVRSIETRTFAFANQGFHVYVHAGRTCGGTALLTGRQYRFTADQDVRETGRDRPLIEVWANRTAHNFTSSVIIS</sequence>
<dbReference type="RefSeq" id="WP_166054092.1">
    <property type="nucleotide sequence ID" value="NZ_JAAMPJ010000015.1"/>
</dbReference>